<proteinExistence type="predicted"/>
<dbReference type="KEGG" id="pke:DLD99_09205"/>
<evidence type="ECO:0000313" key="3">
    <source>
        <dbReference type="Proteomes" id="UP000253720"/>
    </source>
</evidence>
<dbReference type="Proteomes" id="UP000253720">
    <property type="component" value="Chromosome"/>
</dbReference>
<reference evidence="2 3" key="1">
    <citation type="submission" date="2018-05" db="EMBL/GenBank/DDBJ databases">
        <title>Complete genome sequence of Pseudomonas kribbensis 46-2(T).</title>
        <authorList>
            <person name="Jeong H."/>
            <person name="Lee S.-G."/>
            <person name="Rha E."/>
            <person name="Kim H."/>
        </authorList>
    </citation>
    <scope>NUCLEOTIDE SEQUENCE [LARGE SCALE GENOMIC DNA]</scope>
    <source>
        <strain evidence="2 3">46-2</strain>
    </source>
</reference>
<keyword evidence="3" id="KW-1185">Reference proteome</keyword>
<protein>
    <recommendedName>
        <fullName evidence="1">CdiI immunity protein domain-containing protein</fullName>
    </recommendedName>
</protein>
<evidence type="ECO:0000259" key="1">
    <source>
        <dbReference type="Pfam" id="PF18593"/>
    </source>
</evidence>
<accession>A0A345RMX3</accession>
<dbReference type="EMBL" id="CP029608">
    <property type="protein sequence ID" value="AXI60639.1"/>
    <property type="molecule type" value="Genomic_DNA"/>
</dbReference>
<dbReference type="Pfam" id="PF18593">
    <property type="entry name" value="CdiI_2"/>
    <property type="match status" value="1"/>
</dbReference>
<dbReference type="InterPro" id="IPR041129">
    <property type="entry name" value="CdiI_2"/>
</dbReference>
<dbReference type="CDD" id="cd20687">
    <property type="entry name" value="CdiI_Ykris-like"/>
    <property type="match status" value="1"/>
</dbReference>
<gene>
    <name evidence="2" type="ORF">DLD99_09205</name>
</gene>
<evidence type="ECO:0000313" key="2">
    <source>
        <dbReference type="EMBL" id="AXI60639.1"/>
    </source>
</evidence>
<sequence>MTIENFPSLLQFLGAYFHEDWMCEFDSADDVVKSFIAESETRVLEKLVKEIDSLLAMKISENETRDFLLKKNGCCYCYWNEWQDGSAWLKHVSVLVSEASNNDV</sequence>
<organism evidence="2 3">
    <name type="scientific">Pseudomonas kribbensis</name>
    <dbReference type="NCBI Taxonomy" id="1628086"/>
    <lineage>
        <taxon>Bacteria</taxon>
        <taxon>Pseudomonadati</taxon>
        <taxon>Pseudomonadota</taxon>
        <taxon>Gammaproteobacteria</taxon>
        <taxon>Pseudomonadales</taxon>
        <taxon>Pseudomonadaceae</taxon>
        <taxon>Pseudomonas</taxon>
    </lineage>
</organism>
<feature type="domain" description="CdiI immunity protein" evidence="1">
    <location>
        <begin position="5"/>
        <end position="93"/>
    </location>
</feature>
<name>A0A345RMX3_9PSED</name>
<dbReference type="AlphaFoldDB" id="A0A345RMX3"/>